<dbReference type="InterPro" id="IPR023299">
    <property type="entry name" value="ATPase_P-typ_cyto_dom_N"/>
</dbReference>
<dbReference type="Proteomes" id="UP000663090">
    <property type="component" value="Chromosome"/>
</dbReference>
<feature type="domain" description="Cation-transporting P-type ATPase N-terminal" evidence="12">
    <location>
        <begin position="22"/>
        <end position="95"/>
    </location>
</feature>
<keyword evidence="6" id="KW-0067">ATP-binding</keyword>
<keyword evidence="4 11" id="KW-0812">Transmembrane</keyword>
<feature type="transmembrane region" description="Helical" evidence="11">
    <location>
        <begin position="744"/>
        <end position="763"/>
    </location>
</feature>
<proteinExistence type="inferred from homology"/>
<dbReference type="InterPro" id="IPR004014">
    <property type="entry name" value="ATPase_P-typ_cation-transptr_N"/>
</dbReference>
<dbReference type="InterPro" id="IPR008250">
    <property type="entry name" value="ATPase_P-typ_transduc_dom_A_sf"/>
</dbReference>
<keyword evidence="8 11" id="KW-1133">Transmembrane helix</keyword>
<accession>A0ABX7N385</accession>
<feature type="transmembrane region" description="Helical" evidence="11">
    <location>
        <begin position="703"/>
        <end position="724"/>
    </location>
</feature>
<dbReference type="Pfam" id="PF08282">
    <property type="entry name" value="Hydrolase_3"/>
    <property type="match status" value="1"/>
</dbReference>
<evidence type="ECO:0000256" key="1">
    <source>
        <dbReference type="ARBA" id="ARBA00004651"/>
    </source>
</evidence>
<dbReference type="Gene3D" id="1.20.1110.10">
    <property type="entry name" value="Calcium-transporting ATPase, transmembrane domain"/>
    <property type="match status" value="1"/>
</dbReference>
<evidence type="ECO:0000256" key="8">
    <source>
        <dbReference type="ARBA" id="ARBA00022989"/>
    </source>
</evidence>
<dbReference type="PANTHER" id="PTHR43294:SF21">
    <property type="entry name" value="CATION TRANSPORTING ATPASE"/>
    <property type="match status" value="1"/>
</dbReference>
<organism evidence="13 14">
    <name type="scientific">Myxococcus landrumensis</name>
    <dbReference type="NCBI Taxonomy" id="2813577"/>
    <lineage>
        <taxon>Bacteria</taxon>
        <taxon>Pseudomonadati</taxon>
        <taxon>Myxococcota</taxon>
        <taxon>Myxococcia</taxon>
        <taxon>Myxococcales</taxon>
        <taxon>Cystobacterineae</taxon>
        <taxon>Myxococcaceae</taxon>
        <taxon>Myxococcus</taxon>
    </lineage>
</organism>
<feature type="transmembrane region" description="Helical" evidence="11">
    <location>
        <begin position="890"/>
        <end position="909"/>
    </location>
</feature>
<dbReference type="InterPro" id="IPR044492">
    <property type="entry name" value="P_typ_ATPase_HD_dom"/>
</dbReference>
<dbReference type="Pfam" id="PF00690">
    <property type="entry name" value="Cation_ATPase_N"/>
    <property type="match status" value="1"/>
</dbReference>
<evidence type="ECO:0000256" key="7">
    <source>
        <dbReference type="ARBA" id="ARBA00022967"/>
    </source>
</evidence>
<evidence type="ECO:0000256" key="3">
    <source>
        <dbReference type="ARBA" id="ARBA00022475"/>
    </source>
</evidence>
<keyword evidence="14" id="KW-1185">Reference proteome</keyword>
<dbReference type="InterPro" id="IPR059000">
    <property type="entry name" value="ATPase_P-type_domA"/>
</dbReference>
<dbReference type="NCBIfam" id="TIGR01494">
    <property type="entry name" value="ATPase_P-type"/>
    <property type="match status" value="2"/>
</dbReference>
<dbReference type="SFLD" id="SFLDF00027">
    <property type="entry name" value="p-type_atpase"/>
    <property type="match status" value="1"/>
</dbReference>
<dbReference type="InterPro" id="IPR001757">
    <property type="entry name" value="P_typ_ATPase"/>
</dbReference>
<dbReference type="InterPro" id="IPR050510">
    <property type="entry name" value="Cation_transp_ATPase_P-type"/>
</dbReference>
<evidence type="ECO:0000313" key="14">
    <source>
        <dbReference type="Proteomes" id="UP000663090"/>
    </source>
</evidence>
<dbReference type="InterPro" id="IPR036412">
    <property type="entry name" value="HAD-like_sf"/>
</dbReference>
<protein>
    <submittedName>
        <fullName evidence="13">HAD-IC family P-type ATPase</fullName>
    </submittedName>
</protein>
<dbReference type="PRINTS" id="PR00120">
    <property type="entry name" value="HATPASE"/>
</dbReference>
<dbReference type="Gene3D" id="3.40.1110.10">
    <property type="entry name" value="Calcium-transporting ATPase, cytoplasmic domain N"/>
    <property type="match status" value="1"/>
</dbReference>
<sequence>MHEPPPAAPGKDATTSSRGAVPWHALPPERVFEQLGSEAGGLTDEQARERLSRHGPNVLQRQKGEGALKLLWRQVNSPFIWVLIVSAVLAVALGKLTDGLVVAAVVVLNTLIGFVQEFRAGRAIEALSRMVPENATVVRGGSKRAVPAAELVPGDVVEVASGDKVPADMRLVTSRNLQVEEAALTGESVPAAKQPAAVEVDAELGDRRSVVFGGTLVTSGVATAVVVATGGATELGRISEMLRQATDLETPLTKALASIAKVITLAILIVSVVLLGVGLWRGYDFSEAVVLAITLAVAAIPEGLPAIVTIALAIGVQRMAARRAVIRKLPAVETLGSTTVICSDKTGTLTRNEMTVQALWTPVGRYTMTGVGYAPRGELRREGPPLSELMMPDDVRDLLLGGVLCNDASLDGRDGEWRMTGDPTEGALVVAAEKVGLGVEELRGRYRRVDAIPFESEHQFMATLHDDGRGGRLVFLKGAPEVVLARCSRNGRVSEAQVLAEVERLARRGMRVLAVASREMPGARNSLRPEDVEEGLGLLGLEGMMDPPREEAIEAVKACHQAGIVVKMITGDHLATAEAIGARLGLQEPGTPGVVGAKLEALSDAELEEVAERTHVFARVAPEHKLRLVRALQSRRHVVAMTGDGVNDAPALKQANIGVAMGITGTAVSKEAADIVLTDDNFASIAAAVEEGRRVYDNLIKSLAFVLPTNLGLALILLCAVAFFPFQDFGGGPVPLMAMRPTQLLWINLVATVTLALPLAFEAREPDVMRRKPRSPDAPVLSRFVVMRTGLVALLMAAGAMGLFFWEYTYELPHVGHARALAEAQTMAVNTVISFQIFYMVMCRTLTGSVRKVGLFSNPSVFMGVGVLVLLQLAFMYVPFMRDIFGTAPLSLASIVLSVLVGAVVLPAVGFEKWLRGRKDGGPVEQPREERTPPPGRPRERLPA</sequence>
<dbReference type="InterPro" id="IPR006068">
    <property type="entry name" value="ATPase_P-typ_cation-transptr_C"/>
</dbReference>
<feature type="transmembrane region" description="Helical" evidence="11">
    <location>
        <begin position="100"/>
        <end position="120"/>
    </location>
</feature>
<dbReference type="SUPFAM" id="SSF56784">
    <property type="entry name" value="HAD-like"/>
    <property type="match status" value="1"/>
</dbReference>
<dbReference type="SUPFAM" id="SSF81665">
    <property type="entry name" value="Calcium ATPase, transmembrane domain M"/>
    <property type="match status" value="1"/>
</dbReference>
<feature type="region of interest" description="Disordered" evidence="10">
    <location>
        <begin position="1"/>
        <end position="21"/>
    </location>
</feature>
<feature type="transmembrane region" description="Helical" evidence="11">
    <location>
        <begin position="855"/>
        <end position="878"/>
    </location>
</feature>
<dbReference type="RefSeq" id="WP_206714604.1">
    <property type="nucleotide sequence ID" value="NZ_CP071091.1"/>
</dbReference>
<dbReference type="InterPro" id="IPR023214">
    <property type="entry name" value="HAD_sf"/>
</dbReference>
<evidence type="ECO:0000256" key="11">
    <source>
        <dbReference type="SAM" id="Phobius"/>
    </source>
</evidence>
<dbReference type="Gene3D" id="2.70.150.10">
    <property type="entry name" value="Calcium-transporting ATPase, cytoplasmic transduction domain A"/>
    <property type="match status" value="1"/>
</dbReference>
<feature type="transmembrane region" description="Helical" evidence="11">
    <location>
        <begin position="78"/>
        <end position="94"/>
    </location>
</feature>
<name>A0ABX7N385_9BACT</name>
<dbReference type="PRINTS" id="PR00119">
    <property type="entry name" value="CATATPASE"/>
</dbReference>
<evidence type="ECO:0000256" key="4">
    <source>
        <dbReference type="ARBA" id="ARBA00022692"/>
    </source>
</evidence>
<dbReference type="Pfam" id="PF00122">
    <property type="entry name" value="E1-E2_ATPase"/>
    <property type="match status" value="1"/>
</dbReference>
<dbReference type="Gene3D" id="3.40.50.1000">
    <property type="entry name" value="HAD superfamily/HAD-like"/>
    <property type="match status" value="1"/>
</dbReference>
<feature type="transmembrane region" description="Helical" evidence="11">
    <location>
        <begin position="289"/>
        <end position="314"/>
    </location>
</feature>
<keyword evidence="3" id="KW-1003">Cell membrane</keyword>
<comment type="subcellular location">
    <subcellularLocation>
        <location evidence="1">Cell membrane</location>
        <topology evidence="1">Multi-pass membrane protein</topology>
    </subcellularLocation>
</comment>
<keyword evidence="9 11" id="KW-0472">Membrane</keyword>
<feature type="region of interest" description="Disordered" evidence="10">
    <location>
        <begin position="918"/>
        <end position="944"/>
    </location>
</feature>
<evidence type="ECO:0000256" key="10">
    <source>
        <dbReference type="SAM" id="MobiDB-lite"/>
    </source>
</evidence>
<keyword evidence="7" id="KW-1278">Translocase</keyword>
<reference evidence="13 14" key="1">
    <citation type="submission" date="2021-02" db="EMBL/GenBank/DDBJ databases">
        <title>De Novo genome assembly of isolated myxobacteria.</title>
        <authorList>
            <person name="Stevens D.C."/>
        </authorList>
    </citation>
    <scope>NUCLEOTIDE SEQUENCE [LARGE SCALE GENOMIC DNA]</scope>
    <source>
        <strain evidence="13 14">SCHIC003</strain>
    </source>
</reference>
<gene>
    <name evidence="13" type="ORF">JY572_31775</name>
</gene>
<dbReference type="PANTHER" id="PTHR43294">
    <property type="entry name" value="SODIUM/POTASSIUM-TRANSPORTING ATPASE SUBUNIT ALPHA"/>
    <property type="match status" value="1"/>
</dbReference>
<comment type="similarity">
    <text evidence="2">Belongs to the cation transport ATPase (P-type) (TC 3.A.3) family. Type IIA subfamily.</text>
</comment>
<dbReference type="SUPFAM" id="SSF81660">
    <property type="entry name" value="Metal cation-transporting ATPase, ATP-binding domain N"/>
    <property type="match status" value="1"/>
</dbReference>
<dbReference type="Pfam" id="PF00689">
    <property type="entry name" value="Cation_ATPase_C"/>
    <property type="match status" value="1"/>
</dbReference>
<evidence type="ECO:0000256" key="6">
    <source>
        <dbReference type="ARBA" id="ARBA00022840"/>
    </source>
</evidence>
<dbReference type="SMART" id="SM00831">
    <property type="entry name" value="Cation_ATPase_N"/>
    <property type="match status" value="1"/>
</dbReference>
<keyword evidence="5" id="KW-0547">Nucleotide-binding</keyword>
<dbReference type="EMBL" id="CP071091">
    <property type="protein sequence ID" value="QSQ12894.1"/>
    <property type="molecule type" value="Genomic_DNA"/>
</dbReference>
<dbReference type="PROSITE" id="PS00154">
    <property type="entry name" value="ATPASE_E1_E2"/>
    <property type="match status" value="1"/>
</dbReference>
<dbReference type="Pfam" id="PF13246">
    <property type="entry name" value="Cation_ATPase"/>
    <property type="match status" value="1"/>
</dbReference>
<feature type="transmembrane region" description="Helical" evidence="11">
    <location>
        <begin position="262"/>
        <end position="283"/>
    </location>
</feature>
<dbReference type="InterPro" id="IPR018303">
    <property type="entry name" value="ATPase_P-typ_P_site"/>
</dbReference>
<evidence type="ECO:0000259" key="12">
    <source>
        <dbReference type="SMART" id="SM00831"/>
    </source>
</evidence>
<evidence type="ECO:0000256" key="9">
    <source>
        <dbReference type="ARBA" id="ARBA00023136"/>
    </source>
</evidence>
<dbReference type="SUPFAM" id="SSF81653">
    <property type="entry name" value="Calcium ATPase, transduction domain A"/>
    <property type="match status" value="1"/>
</dbReference>
<dbReference type="SFLD" id="SFLDG00002">
    <property type="entry name" value="C1.7:_P-type_atpase_like"/>
    <property type="match status" value="1"/>
</dbReference>
<dbReference type="InterPro" id="IPR023298">
    <property type="entry name" value="ATPase_P-typ_TM_dom_sf"/>
</dbReference>
<evidence type="ECO:0000313" key="13">
    <source>
        <dbReference type="EMBL" id="QSQ12894.1"/>
    </source>
</evidence>
<feature type="transmembrane region" description="Helical" evidence="11">
    <location>
        <begin position="784"/>
        <end position="806"/>
    </location>
</feature>
<feature type="transmembrane region" description="Helical" evidence="11">
    <location>
        <begin position="826"/>
        <end position="843"/>
    </location>
</feature>
<evidence type="ECO:0000256" key="5">
    <source>
        <dbReference type="ARBA" id="ARBA00022741"/>
    </source>
</evidence>
<evidence type="ECO:0000256" key="2">
    <source>
        <dbReference type="ARBA" id="ARBA00005675"/>
    </source>
</evidence>
<dbReference type="SFLD" id="SFLDS00003">
    <property type="entry name" value="Haloacid_Dehalogenase"/>
    <property type="match status" value="1"/>
</dbReference>